<proteinExistence type="predicted"/>
<dbReference type="Gene3D" id="3.40.30.10">
    <property type="entry name" value="Glutaredoxin"/>
    <property type="match status" value="1"/>
</dbReference>
<evidence type="ECO:0000256" key="1">
    <source>
        <dbReference type="SAM" id="MobiDB-lite"/>
    </source>
</evidence>
<dbReference type="InterPro" id="IPR036249">
    <property type="entry name" value="Thioredoxin-like_sf"/>
</dbReference>
<gene>
    <name evidence="2" type="primary">ytxJ</name>
    <name evidence="2" type="ORF">HCU67_11325</name>
</gene>
<accession>A0ABX1GRI4</accession>
<comment type="caution">
    <text evidence="2">The sequence shown here is derived from an EMBL/GenBank/DDBJ whole genome shotgun (WGS) entry which is preliminary data.</text>
</comment>
<dbReference type="Pfam" id="PF11009">
    <property type="entry name" value="BrxC"/>
    <property type="match status" value="1"/>
</dbReference>
<keyword evidence="3" id="KW-1185">Reference proteome</keyword>
<dbReference type="NCBIfam" id="TIGR04019">
    <property type="entry name" value="B_thiol_YtxJ"/>
    <property type="match status" value="1"/>
</dbReference>
<protein>
    <submittedName>
        <fullName evidence="2">Bacillithiol system redox-active protein YtxJ</fullName>
    </submittedName>
</protein>
<evidence type="ECO:0000313" key="2">
    <source>
        <dbReference type="EMBL" id="NKI32536.1"/>
    </source>
</evidence>
<sequence length="130" mass="14635">MALFGKLFGGGEQSRKPEKKLPWKPLTSLEQLEEILVNSKDKPQLIFKHSTTCGISGMVLRMITSSWELDADTSDLYFLDLHAYREVSNEAAIKFQVIHQSPQLIIVSNGQTTFHTSHGAITDVDINKYL</sequence>
<dbReference type="SUPFAM" id="SSF52833">
    <property type="entry name" value="Thioredoxin-like"/>
    <property type="match status" value="1"/>
</dbReference>
<feature type="region of interest" description="Disordered" evidence="1">
    <location>
        <begin position="1"/>
        <end position="20"/>
    </location>
</feature>
<dbReference type="InterPro" id="IPR022551">
    <property type="entry name" value="BrxC"/>
</dbReference>
<evidence type="ECO:0000313" key="3">
    <source>
        <dbReference type="Proteomes" id="UP000718451"/>
    </source>
</evidence>
<name>A0ABX1GRI4_9FLAO</name>
<reference evidence="2 3" key="1">
    <citation type="submission" date="2020-04" db="EMBL/GenBank/DDBJ databases">
        <authorList>
            <person name="Yoon J."/>
        </authorList>
    </citation>
    <scope>NUCLEOTIDE SEQUENCE [LARGE SCALE GENOMIC DNA]</scope>
    <source>
        <strain evidence="2 3">DJ-13</strain>
    </source>
</reference>
<organism evidence="2 3">
    <name type="scientific">Croceivirga thetidis</name>
    <dbReference type="NCBI Taxonomy" id="2721623"/>
    <lineage>
        <taxon>Bacteria</taxon>
        <taxon>Pseudomonadati</taxon>
        <taxon>Bacteroidota</taxon>
        <taxon>Flavobacteriia</taxon>
        <taxon>Flavobacteriales</taxon>
        <taxon>Flavobacteriaceae</taxon>
        <taxon>Croceivirga</taxon>
    </lineage>
</organism>
<dbReference type="EMBL" id="JAAWWL010000002">
    <property type="protein sequence ID" value="NKI32536.1"/>
    <property type="molecule type" value="Genomic_DNA"/>
</dbReference>
<dbReference type="Proteomes" id="UP000718451">
    <property type="component" value="Unassembled WGS sequence"/>
</dbReference>
<dbReference type="RefSeq" id="WP_168552730.1">
    <property type="nucleotide sequence ID" value="NZ_JAAWWL010000002.1"/>
</dbReference>